<organism evidence="2 3">
    <name type="scientific">Geotrichum candidum</name>
    <name type="common">Oospora lactis</name>
    <name type="synonym">Dipodascus geotrichum</name>
    <dbReference type="NCBI Taxonomy" id="1173061"/>
    <lineage>
        <taxon>Eukaryota</taxon>
        <taxon>Fungi</taxon>
        <taxon>Dikarya</taxon>
        <taxon>Ascomycota</taxon>
        <taxon>Saccharomycotina</taxon>
        <taxon>Dipodascomycetes</taxon>
        <taxon>Dipodascales</taxon>
        <taxon>Dipodascaceae</taxon>
        <taxon>Geotrichum</taxon>
    </lineage>
</organism>
<protein>
    <recommendedName>
        <fullName evidence="1">Trafficking protein particle complex subunit 11 domain-containing protein</fullName>
    </recommendedName>
</protein>
<dbReference type="AlphaFoldDB" id="A0A0J9YHE3"/>
<keyword evidence="3" id="KW-1185">Reference proteome</keyword>
<evidence type="ECO:0000313" key="3">
    <source>
        <dbReference type="Proteomes" id="UP000242525"/>
    </source>
</evidence>
<dbReference type="EMBL" id="CCBN010000001">
    <property type="protein sequence ID" value="CDO51243.1"/>
    <property type="molecule type" value="Genomic_DNA"/>
</dbReference>
<reference evidence="2" key="1">
    <citation type="submission" date="2014-03" db="EMBL/GenBank/DDBJ databases">
        <authorList>
            <person name="Casaregola S."/>
        </authorList>
    </citation>
    <scope>NUCLEOTIDE SEQUENCE [LARGE SCALE GENOMIC DNA]</scope>
    <source>
        <strain evidence="2">CLIB 918</strain>
    </source>
</reference>
<dbReference type="PANTHER" id="PTHR14374:SF0">
    <property type="entry name" value="TRAFFICKING PROTEIN PARTICLE COMPLEX SUBUNIT 11"/>
    <property type="match status" value="1"/>
</dbReference>
<dbReference type="Pfam" id="PF11817">
    <property type="entry name" value="Foie-gras_1"/>
    <property type="match status" value="1"/>
</dbReference>
<dbReference type="PANTHER" id="PTHR14374">
    <property type="entry name" value="FOIE GRAS"/>
    <property type="match status" value="1"/>
</dbReference>
<accession>A0A0J9YHE3</accession>
<gene>
    <name evidence="2" type="ORF">BN980_GECA01s03057g</name>
</gene>
<dbReference type="Proteomes" id="UP000242525">
    <property type="component" value="Unassembled WGS sequence"/>
</dbReference>
<dbReference type="InterPro" id="IPR021773">
    <property type="entry name" value="TPC11"/>
</dbReference>
<name>A0A0J9YHE3_GEOCN</name>
<dbReference type="OrthoDB" id="6278596at2759"/>
<evidence type="ECO:0000313" key="2">
    <source>
        <dbReference type="EMBL" id="CDO51243.1"/>
    </source>
</evidence>
<proteinExistence type="predicted"/>
<comment type="caution">
    <text evidence="2">The sequence shown here is derived from an EMBL/GenBank/DDBJ whole genome shotgun (WGS) entry which is preliminary data.</text>
</comment>
<sequence length="797" mass="89580">MNIVDDDAQSHCVPLVLVFGLKVPQNGDPWSWHRFFAAQKHPLLDLGEELLAGKPLTTAGLDDPIQFPELFHLLSAKNHGLALWKPPIDRRKAILNFSFLESRTASAGDGGGGSGKTSPYRLPPVKSLNQNTLRLEYKNGEQHSPISPGGFFSLRWVQKYLYLLPATFLVFARLPPLAPGMISGVDDDILIQQLQALKSQLEKRHVRMIVVLVHDSAAAESVKPSDRRRYFRKQLDLKRANIYLLEADTTGSELSKFCDTLCSACYSTAQDFYADAAKRARNRSSNSARHRSDTALWRLQYQYKQAVFQEFRQDLSETVRVYESTYESASEYLESLPLPRSAQDVTRWSELRRLLDVLAFKIVNFALLTRTPSIAYLKFKVHLRNSSQIIQAKGSSSSLDLWDASMHFMLADLLKQTGDIYIENEQSIARGSDEELPYECLPRPGSLYLSGASLLFKLLSPAINIPLPKLYLSHFTKASLIKDLKIALNQASNDFSLGANERCVGYAHFLLGESYFYHDHDYIAALAYYKASLQRTQFDQGLWPEIDSILLSRIKEAADLTGNYKDCIIADFNLSLLGEGHELDSRYDKWTAAFEKSIIDLTKSERALNIYDAKFWFNQEEQTVGDSVSFQLVLQNQLKHNKRVSLQSIAIGLSGAWTGTIIITHDNQQPSPESGLLSFQVPELACAGDNKLIELSANFNASKEGTLIIEVSFQPSWAGSLTLKRLVAILGHFQTSLKFEIPMQHSTNTQFTTWAALDISGSSRVVRNSHPFKMLVRGTDDINSPISSNEIFEEITL</sequence>
<dbReference type="STRING" id="1173061.A0A0J9YHE3"/>
<feature type="domain" description="Trafficking protein particle complex subunit 11" evidence="1">
    <location>
        <begin position="347"/>
        <end position="452"/>
    </location>
</feature>
<evidence type="ECO:0000259" key="1">
    <source>
        <dbReference type="Pfam" id="PF11817"/>
    </source>
</evidence>